<name>A0A222VNP7_9PSEU</name>
<proteinExistence type="predicted"/>
<dbReference type="CDD" id="cd00093">
    <property type="entry name" value="HTH_XRE"/>
    <property type="match status" value="1"/>
</dbReference>
<dbReference type="InterPro" id="IPR001387">
    <property type="entry name" value="Cro/C1-type_HTH"/>
</dbReference>
<dbReference type="SUPFAM" id="SSF47413">
    <property type="entry name" value="lambda repressor-like DNA-binding domains"/>
    <property type="match status" value="1"/>
</dbReference>
<gene>
    <name evidence="3" type="ORF">SAMN05421630_101704</name>
</gene>
<keyword evidence="2" id="KW-0472">Membrane</keyword>
<dbReference type="KEGG" id="pmad:BAY61_11665"/>
<keyword evidence="4" id="KW-1185">Reference proteome</keyword>
<dbReference type="SUPFAM" id="SSF52540">
    <property type="entry name" value="P-loop containing nucleoside triphosphate hydrolases"/>
    <property type="match status" value="1"/>
</dbReference>
<dbReference type="PANTHER" id="PTHR35010">
    <property type="entry name" value="BLL4672 PROTEIN-RELATED"/>
    <property type="match status" value="1"/>
</dbReference>
<feature type="transmembrane region" description="Helical" evidence="2">
    <location>
        <begin position="520"/>
        <end position="545"/>
    </location>
</feature>
<dbReference type="InterPro" id="IPR010982">
    <property type="entry name" value="Lambda_DNA-bd_dom_sf"/>
</dbReference>
<dbReference type="AlphaFoldDB" id="A0A222VNP7"/>
<dbReference type="GO" id="GO:0003677">
    <property type="term" value="F:DNA binding"/>
    <property type="evidence" value="ECO:0007669"/>
    <property type="project" value="InterPro"/>
</dbReference>
<reference evidence="3 4" key="1">
    <citation type="submission" date="2016-10" db="EMBL/GenBank/DDBJ databases">
        <authorList>
            <person name="de Groot N.N."/>
        </authorList>
    </citation>
    <scope>NUCLEOTIDE SEQUENCE [LARGE SCALE GENOMIC DNA]</scope>
    <source>
        <strain evidence="3 4">CGMCC 4.5506</strain>
    </source>
</reference>
<evidence type="ECO:0000313" key="3">
    <source>
        <dbReference type="EMBL" id="SDC17660.1"/>
    </source>
</evidence>
<dbReference type="InterPro" id="IPR027417">
    <property type="entry name" value="P-loop_NTPase"/>
</dbReference>
<sequence length="787" mass="84755">MSRFGGLLRELRRQAGMTQEQLAEKSGVAVRTIRRLETGSPTDPRMGTVTSLADALDVSHEQRRVLLAAADGTEPVAVREAHPEPKVTDEPPRIPSPRTPSPRPSRAGDPVSEAADHLAMVMATRLRREEEQRRVNDPLPLPVRWRTAPAGIVDHPENIRRLPAHAVAEPLALTGGLDDLASTYADLPSGRLVLLGRGGSGKTVLALRFVLDHLHTRTHGEQVPVIFSVGSWDPTTTSLRAWLVERLLRDNPGLSATGPGGSTLASLLVESGWVLPVLDGFDELAHGLHRPAMEALNDTSMPLLLTSRAPEYERTVAAVDVLTSAAVLVVTDLTPDDLAGYLPRTARRSGDGETATRWDGVLAALRAEDRDPTAENLATVLTTPLMVTLARTVYSDNRDRDPSVLLDSARFPSPEAIEDHLLGSFVPAVYRDATPGGRRNWDPDKAVHWLGFLADHLDRRGIGDLEWWRLGDSLRRSSRILLVVIACALATAVLDWFLFLPVNSLIIGPPAFELAVLEGLIIGPTAGLAFGLVYGIMIVVGGRTFEPLRMRIRLPGRGGRGPSRTRALAARFAGGLVGGAVVGLGLGPAITILRGLTWGFHPDVGIVVQAALVNVIVIALVFGLAAGIVLSLAAALGSPVDLASATGPLDLLKANRTTVFRLIAVLAVTFAIVIAFGGRLVVSGLGDMLGPLNWNPLEDGLLFGIVGGITGGLGYAFAFTAWGQWLIFARLRLPLRGSLPWALPEFLDDAYRRGVLRQTGAVYQFRHARLQHHLGRQFREREHATAR</sequence>
<feature type="compositionally biased region" description="Pro residues" evidence="1">
    <location>
        <begin position="93"/>
        <end position="103"/>
    </location>
</feature>
<feature type="compositionally biased region" description="Basic and acidic residues" evidence="1">
    <location>
        <begin position="77"/>
        <end position="92"/>
    </location>
</feature>
<feature type="transmembrane region" description="Helical" evidence="2">
    <location>
        <begin position="566"/>
        <end position="586"/>
    </location>
</feature>
<keyword evidence="2" id="KW-0812">Transmembrane</keyword>
<dbReference type="EMBL" id="FMZE01000001">
    <property type="protein sequence ID" value="SDC17660.1"/>
    <property type="molecule type" value="Genomic_DNA"/>
</dbReference>
<dbReference type="Gene3D" id="1.10.260.40">
    <property type="entry name" value="lambda repressor-like DNA-binding domains"/>
    <property type="match status" value="1"/>
</dbReference>
<keyword evidence="2" id="KW-1133">Transmembrane helix</keyword>
<feature type="transmembrane region" description="Helical" evidence="2">
    <location>
        <begin position="606"/>
        <end position="637"/>
    </location>
</feature>
<dbReference type="OrthoDB" id="419058at2"/>
<evidence type="ECO:0000256" key="1">
    <source>
        <dbReference type="SAM" id="MobiDB-lite"/>
    </source>
</evidence>
<evidence type="ECO:0000313" key="4">
    <source>
        <dbReference type="Proteomes" id="UP000199494"/>
    </source>
</evidence>
<protein>
    <submittedName>
        <fullName evidence="3">Helix-turn-helix domain-containing protein</fullName>
    </submittedName>
</protein>
<accession>A0A222VNP7</accession>
<dbReference type="Proteomes" id="UP000199494">
    <property type="component" value="Unassembled WGS sequence"/>
</dbReference>
<feature type="region of interest" description="Disordered" evidence="1">
    <location>
        <begin position="72"/>
        <end position="112"/>
    </location>
</feature>
<dbReference type="PROSITE" id="PS50943">
    <property type="entry name" value="HTH_CROC1"/>
    <property type="match status" value="1"/>
</dbReference>
<dbReference type="SMART" id="SM00530">
    <property type="entry name" value="HTH_XRE"/>
    <property type="match status" value="1"/>
</dbReference>
<dbReference type="Pfam" id="PF01381">
    <property type="entry name" value="HTH_3"/>
    <property type="match status" value="1"/>
</dbReference>
<feature type="transmembrane region" description="Helical" evidence="2">
    <location>
        <begin position="701"/>
        <end position="728"/>
    </location>
</feature>
<dbReference type="STRING" id="530584.SAMN05421630_101704"/>
<dbReference type="RefSeq" id="WP_091797020.1">
    <property type="nucleotide sequence ID" value="NZ_CP016353.1"/>
</dbReference>
<dbReference type="Gene3D" id="3.40.50.300">
    <property type="entry name" value="P-loop containing nucleotide triphosphate hydrolases"/>
    <property type="match status" value="1"/>
</dbReference>
<evidence type="ECO:0000256" key="2">
    <source>
        <dbReference type="SAM" id="Phobius"/>
    </source>
</evidence>
<organism evidence="3 4">
    <name type="scientific">Prauserella marina</name>
    <dbReference type="NCBI Taxonomy" id="530584"/>
    <lineage>
        <taxon>Bacteria</taxon>
        <taxon>Bacillati</taxon>
        <taxon>Actinomycetota</taxon>
        <taxon>Actinomycetes</taxon>
        <taxon>Pseudonocardiales</taxon>
        <taxon>Pseudonocardiaceae</taxon>
        <taxon>Prauserella</taxon>
    </lineage>
</organism>
<feature type="transmembrane region" description="Helical" evidence="2">
    <location>
        <begin position="480"/>
        <end position="500"/>
    </location>
</feature>
<feature type="transmembrane region" description="Helical" evidence="2">
    <location>
        <begin position="658"/>
        <end position="681"/>
    </location>
</feature>